<dbReference type="GO" id="GO:0005886">
    <property type="term" value="C:plasma membrane"/>
    <property type="evidence" value="ECO:0007669"/>
    <property type="project" value="TreeGrafter"/>
</dbReference>
<evidence type="ECO:0000259" key="6">
    <source>
        <dbReference type="PROSITE" id="PS51651"/>
    </source>
</evidence>
<evidence type="ECO:0000313" key="8">
    <source>
        <dbReference type="Proteomes" id="UP000265100"/>
    </source>
</evidence>
<dbReference type="PANTHER" id="PTHR45653:SF7">
    <property type="entry name" value="DEDICATOR OF CYTOKINESIS PROTEIN 4"/>
    <property type="match status" value="1"/>
</dbReference>
<dbReference type="InterPro" id="IPR035892">
    <property type="entry name" value="C2_domain_sf"/>
</dbReference>
<proteinExistence type="inferred from homology"/>
<dbReference type="Pfam" id="PF14429">
    <property type="entry name" value="DOCK-C2"/>
    <property type="match status" value="1"/>
</dbReference>
<evidence type="ECO:0000313" key="7">
    <source>
        <dbReference type="Ensembl" id="ENSACLP00000051066.1"/>
    </source>
</evidence>
<dbReference type="GeneTree" id="ENSGT00940000155659"/>
<evidence type="ECO:0000256" key="3">
    <source>
        <dbReference type="ARBA" id="ARBA00022553"/>
    </source>
</evidence>
<dbReference type="GO" id="GO:0007264">
    <property type="term" value="P:small GTPase-mediated signal transduction"/>
    <property type="evidence" value="ECO:0007669"/>
    <property type="project" value="InterPro"/>
</dbReference>
<organism evidence="7 8">
    <name type="scientific">Astatotilapia calliptera</name>
    <name type="common">Eastern happy</name>
    <name type="synonym">Chromis callipterus</name>
    <dbReference type="NCBI Taxonomy" id="8154"/>
    <lineage>
        <taxon>Eukaryota</taxon>
        <taxon>Metazoa</taxon>
        <taxon>Chordata</taxon>
        <taxon>Craniata</taxon>
        <taxon>Vertebrata</taxon>
        <taxon>Euteleostomi</taxon>
        <taxon>Actinopterygii</taxon>
        <taxon>Neopterygii</taxon>
        <taxon>Teleostei</taxon>
        <taxon>Neoteleostei</taxon>
        <taxon>Acanthomorphata</taxon>
        <taxon>Ovalentaria</taxon>
        <taxon>Cichlomorphae</taxon>
        <taxon>Cichliformes</taxon>
        <taxon>Cichlidae</taxon>
        <taxon>African cichlids</taxon>
        <taxon>Pseudocrenilabrinae</taxon>
        <taxon>Haplochromini</taxon>
        <taxon>Astatotilapia</taxon>
    </lineage>
</organism>
<evidence type="ECO:0000256" key="1">
    <source>
        <dbReference type="ARBA" id="ARBA00004496"/>
    </source>
</evidence>
<evidence type="ECO:0008006" key="9">
    <source>
        <dbReference type="Google" id="ProtNLM"/>
    </source>
</evidence>
<dbReference type="GO" id="GO:0031267">
    <property type="term" value="F:small GTPase binding"/>
    <property type="evidence" value="ECO:0007669"/>
    <property type="project" value="TreeGrafter"/>
</dbReference>
<reference evidence="7" key="2">
    <citation type="submission" date="2025-08" db="UniProtKB">
        <authorList>
            <consortium name="Ensembl"/>
        </authorList>
    </citation>
    <scope>IDENTIFICATION</scope>
</reference>
<protein>
    <recommendedName>
        <fullName evidence="9">Dedicator of cytokinesis 4b</fullName>
    </recommendedName>
</protein>
<dbReference type="PROSITE" id="PS51651">
    <property type="entry name" value="DOCKER"/>
    <property type="match status" value="1"/>
</dbReference>
<comment type="subcellular location">
    <subcellularLocation>
        <location evidence="1">Cytoplasm</location>
    </subcellularLocation>
</comment>
<evidence type="ECO:0000259" key="5">
    <source>
        <dbReference type="PROSITE" id="PS51650"/>
    </source>
</evidence>
<dbReference type="Proteomes" id="UP000265100">
    <property type="component" value="Chromosome 17"/>
</dbReference>
<dbReference type="PROSITE" id="PS51650">
    <property type="entry name" value="C2_DOCK"/>
    <property type="match status" value="1"/>
</dbReference>
<evidence type="ECO:0000256" key="2">
    <source>
        <dbReference type="ARBA" id="ARBA00022490"/>
    </source>
</evidence>
<name>A0AAX7TAD5_ASTCA</name>
<feature type="domain" description="C2 DOCK-type" evidence="5">
    <location>
        <begin position="391"/>
        <end position="563"/>
    </location>
</feature>
<dbReference type="GO" id="GO:0005737">
    <property type="term" value="C:cytoplasm"/>
    <property type="evidence" value="ECO:0007669"/>
    <property type="project" value="UniProtKB-SubCell"/>
</dbReference>
<dbReference type="Pfam" id="PF16172">
    <property type="entry name" value="DOCK_N"/>
    <property type="match status" value="1"/>
</dbReference>
<keyword evidence="2" id="KW-0963">Cytoplasm</keyword>
<dbReference type="InterPro" id="IPR027357">
    <property type="entry name" value="DOCKER_dom"/>
</dbReference>
<dbReference type="Pfam" id="PF23554">
    <property type="entry name" value="TPR_DOCK"/>
    <property type="match status" value="1"/>
</dbReference>
<dbReference type="GO" id="GO:0005085">
    <property type="term" value="F:guanyl-nucleotide exchange factor activity"/>
    <property type="evidence" value="ECO:0007669"/>
    <property type="project" value="InterPro"/>
</dbReference>
<reference evidence="7" key="1">
    <citation type="submission" date="2018-05" db="EMBL/GenBank/DDBJ databases">
        <authorList>
            <person name="Datahose"/>
        </authorList>
    </citation>
    <scope>NUCLEOTIDE SEQUENCE</scope>
</reference>
<dbReference type="PANTHER" id="PTHR45653">
    <property type="entry name" value="DEDICATOR OF CYTOKINESIS"/>
    <property type="match status" value="1"/>
</dbReference>
<dbReference type="InterPro" id="IPR037811">
    <property type="entry name" value="C2_Dock-B"/>
</dbReference>
<dbReference type="InterPro" id="IPR026791">
    <property type="entry name" value="DOCK"/>
</dbReference>
<dbReference type="Ensembl" id="ENSACLT00000095994.1">
    <property type="protein sequence ID" value="ENSACLP00000051066.1"/>
    <property type="gene ID" value="ENSACLG00000002603.2"/>
</dbReference>
<dbReference type="InterPro" id="IPR027007">
    <property type="entry name" value="C2_DOCK-type_domain"/>
</dbReference>
<keyword evidence="8" id="KW-1185">Reference proteome</keyword>
<sequence length="1394" mass="161781">MEIGDTVQILEKCEGMVLVLYTSYVEGIFPSSYIHLKNAHVKNKGQFETVIPDEDSVITEMTSTLRDWGAMWKQLYVKNEGDLFHRLWHVMNEILDLRRQVLVGHLTHDRLRDVKQHITARLDWGNEQLGLDLVPRREFSMVDPDEISVTELYRLVSLRQTVDESTKVPDTSQEMSKETSTPASTHHLFVHVKSLMSANLGEELEVFFHIYDGRENRPLSERFFVRLNKSGLPKSPEKTERQCTLFVDLGSSDLRKDVYIVVHIIRIGRILLTMGAGEKKNQCNVQYRRPFGCAVVSIADLLTADSKDDHLLKVYTCNTESEWSQIHENIIKKANSRYNLSGSNTGLAVALQLLHGDIDQLRREYMVLFTRGVSITRKLGFSDVIMPGVMRNDLYITLEKGEFEKGGKSVARNVEITVYVLDIDGQILKGHVTAGSGEPSVDEYHSLVLYHNNSPRWGDQIKLPIPVDMFRGSHVRFEFRHCSTKDKGEKKLFGYSFVPLMQEDGRTLPDGTHELIIHKCEENTSLADCSRYLKQPFSKPNLPSNNQTLKGTKESFWITSFLCSTKLTQNGDMLDLLKWRAHPERINDSLSKLKEIDGSEIVKFLQDTLDTLFGILDESSQRYGLKVFDSLVHIINLLQDSKFQHFKPVMDTYIESHFAGALSYRDLIKVLKWYVDRIVDAEHQDHIQQVLKASEYIFKYIIQSRRLFSLATGGQNEEEFRVCIHELFMSIRFFLSQENKGTTPVAQTQAVFLRTFPAIYGELLKIFTVREVAGFVRETLGSLPTTVHPDCPLEAVKLQCIAKTVESQLYINPDSRCILLPVVLRVLQAHMQEQRDLVMCAQILSSMLSLIKKEENGTELVVSEEVELIVESLLGVLLRTILEISNRPQPAGTSMRLQFQDGEFVACLLALLRQMSDKHYQKLLQAFSSKDDLRDFLLHIFTVFRILIRPEMFPKDWTVMRLVTNNVIITTVLYLSDALRKNFLNDKFDYKVWDSYFYLSVIFINQPCLQLESFSPSKRKKILEKYGDMRVMMGCEIFSMWQNLGEHKLNFIPAMIGPFLEVTLVPQPDLRNVMIPIFHDMMDWEQRRSGNFKQVEAKLIDKLDSLMSEGKGDETYRELFNSILLKKIERETWRESGISLIATVTRLMERLLDYRWARAHVHKILPETHVLGPFSQILNNFYKTELNKEEMYIRYIHKLYDLHLKAQNYTEASYTLLLYDELLEWSDRPLREFLNYPMQSEWQRKEYLHLTIIQNFDRGKCWENGIILCRELADQYESYYDYRNLSKMRMMEASLYDKIMDQQRLEPEFFRVGFYGKKFPFFLRVCKSPYSLFVLNSPQSQSTRAGVPAGFRSHPGSTHLNHMISSLPGLWRTSRHVEKVIYPFKSAVMDQGHI</sequence>
<dbReference type="InterPro" id="IPR042455">
    <property type="entry name" value="DOCK_N_sub1"/>
</dbReference>
<dbReference type="Gene3D" id="2.60.40.150">
    <property type="entry name" value="C2 domain"/>
    <property type="match status" value="1"/>
</dbReference>
<dbReference type="CDD" id="cd08695">
    <property type="entry name" value="C2_Dock-B"/>
    <property type="match status" value="1"/>
</dbReference>
<comment type="similarity">
    <text evidence="4">Belongs to the DOCK family.</text>
</comment>
<dbReference type="InterPro" id="IPR056372">
    <property type="entry name" value="TPR_DOCK"/>
</dbReference>
<dbReference type="InterPro" id="IPR032376">
    <property type="entry name" value="DOCK_N"/>
</dbReference>
<keyword evidence="3" id="KW-0597">Phosphoprotein</keyword>
<dbReference type="Gene3D" id="1.20.1270.350">
    <property type="entry name" value="Dedicator of cytokinesis N-terminal subdomain"/>
    <property type="match status" value="1"/>
</dbReference>
<feature type="domain" description="DOCKER" evidence="6">
    <location>
        <begin position="1183"/>
        <end position="1394"/>
    </location>
</feature>
<reference evidence="7" key="3">
    <citation type="submission" date="2025-09" db="UniProtKB">
        <authorList>
            <consortium name="Ensembl"/>
        </authorList>
    </citation>
    <scope>IDENTIFICATION</scope>
</reference>
<dbReference type="Gene3D" id="1.25.40.410">
    <property type="match status" value="1"/>
</dbReference>
<dbReference type="InterPro" id="IPR043161">
    <property type="entry name" value="DOCK_C_lobe_A"/>
</dbReference>
<dbReference type="GO" id="GO:0060326">
    <property type="term" value="P:cell chemotaxis"/>
    <property type="evidence" value="ECO:0007669"/>
    <property type="project" value="TreeGrafter"/>
</dbReference>
<evidence type="ECO:0000256" key="4">
    <source>
        <dbReference type="PROSITE-ProRule" id="PRU00983"/>
    </source>
</evidence>
<accession>A0AAX7TAD5</accession>